<accession>A0AAN7QU66</accession>
<dbReference type="PANTHER" id="PTHR47211">
    <property type="entry name" value="TRIHELIX TRANSCRIPTION FACTOR ASR3"/>
    <property type="match status" value="1"/>
</dbReference>
<keyword evidence="3" id="KW-1185">Reference proteome</keyword>
<feature type="domain" description="Myb/SANT-like DNA-binding" evidence="1">
    <location>
        <begin position="11"/>
        <end position="57"/>
    </location>
</feature>
<dbReference type="EMBL" id="JAXIOK010000001">
    <property type="protein sequence ID" value="KAK4780049.1"/>
    <property type="molecule type" value="Genomic_DNA"/>
</dbReference>
<proteinExistence type="predicted"/>
<organism evidence="2 3">
    <name type="scientific">Trapa incisa</name>
    <dbReference type="NCBI Taxonomy" id="236973"/>
    <lineage>
        <taxon>Eukaryota</taxon>
        <taxon>Viridiplantae</taxon>
        <taxon>Streptophyta</taxon>
        <taxon>Embryophyta</taxon>
        <taxon>Tracheophyta</taxon>
        <taxon>Spermatophyta</taxon>
        <taxon>Magnoliopsida</taxon>
        <taxon>eudicotyledons</taxon>
        <taxon>Gunneridae</taxon>
        <taxon>Pentapetalae</taxon>
        <taxon>rosids</taxon>
        <taxon>malvids</taxon>
        <taxon>Myrtales</taxon>
        <taxon>Lythraceae</taxon>
        <taxon>Trapa</taxon>
    </lineage>
</organism>
<sequence>MVITVAVEVIVSNYFRQRMVNREPVQCRMRWGNLAEDYKKIKEWEARIKDETESFWIMRSDLRRERRLPGCFDREALAQQQPMRPRLQLRRRERRLFQSPYQGKHPETCFKNYTGFALSSVTGYKYWSQYANGEILGAVNFGSSPTASSSAEFANGVLKEDLPRLNPEVGSSFQDAPERIRMATDDHEGATITSL</sequence>
<dbReference type="PANTHER" id="PTHR47211:SF2">
    <property type="entry name" value="TRIHELIX TRANSCRIPTION FACTOR ASR3"/>
    <property type="match status" value="1"/>
</dbReference>
<dbReference type="Proteomes" id="UP001345219">
    <property type="component" value="Chromosome 13"/>
</dbReference>
<gene>
    <name evidence="2" type="ORF">SAY87_016155</name>
</gene>
<evidence type="ECO:0000313" key="2">
    <source>
        <dbReference type="EMBL" id="KAK4780049.1"/>
    </source>
</evidence>
<protein>
    <recommendedName>
        <fullName evidence="1">Myb/SANT-like DNA-binding domain-containing protein</fullName>
    </recommendedName>
</protein>
<evidence type="ECO:0000313" key="3">
    <source>
        <dbReference type="Proteomes" id="UP001345219"/>
    </source>
</evidence>
<evidence type="ECO:0000259" key="1">
    <source>
        <dbReference type="Pfam" id="PF13837"/>
    </source>
</evidence>
<dbReference type="AlphaFoldDB" id="A0AAN7QU66"/>
<dbReference type="InterPro" id="IPR044822">
    <property type="entry name" value="Myb_DNA-bind_4"/>
</dbReference>
<dbReference type="Pfam" id="PF13837">
    <property type="entry name" value="Myb_DNA-bind_4"/>
    <property type="match status" value="1"/>
</dbReference>
<comment type="caution">
    <text evidence="2">The sequence shown here is derived from an EMBL/GenBank/DDBJ whole genome shotgun (WGS) entry which is preliminary data.</text>
</comment>
<reference evidence="2 3" key="1">
    <citation type="journal article" date="2023" name="Hortic Res">
        <title>Pangenome of water caltrop reveals structural variations and asymmetric subgenome divergence after allopolyploidization.</title>
        <authorList>
            <person name="Zhang X."/>
            <person name="Chen Y."/>
            <person name="Wang L."/>
            <person name="Yuan Y."/>
            <person name="Fang M."/>
            <person name="Shi L."/>
            <person name="Lu R."/>
            <person name="Comes H.P."/>
            <person name="Ma Y."/>
            <person name="Chen Y."/>
            <person name="Huang G."/>
            <person name="Zhou Y."/>
            <person name="Zheng Z."/>
            <person name="Qiu Y."/>
        </authorList>
    </citation>
    <scope>NUCLEOTIDE SEQUENCE [LARGE SCALE GENOMIC DNA]</scope>
    <source>
        <tissue evidence="2">Roots</tissue>
    </source>
</reference>
<name>A0AAN7QU66_9MYRT</name>